<reference evidence="1 2" key="1">
    <citation type="submission" date="2014-04" db="EMBL/GenBank/DDBJ databases">
        <authorList>
            <consortium name="DOE Joint Genome Institute"/>
            <person name="Kuo A."/>
            <person name="Ruytinx J."/>
            <person name="Rineau F."/>
            <person name="Colpaert J."/>
            <person name="Kohler A."/>
            <person name="Nagy L.G."/>
            <person name="Floudas D."/>
            <person name="Copeland A."/>
            <person name="Barry K.W."/>
            <person name="Cichocki N."/>
            <person name="Veneault-Fourrey C."/>
            <person name="LaButti K."/>
            <person name="Lindquist E.A."/>
            <person name="Lipzen A."/>
            <person name="Lundell T."/>
            <person name="Morin E."/>
            <person name="Murat C."/>
            <person name="Sun H."/>
            <person name="Tunlid A."/>
            <person name="Henrissat B."/>
            <person name="Grigoriev I.V."/>
            <person name="Hibbett D.S."/>
            <person name="Martin F."/>
            <person name="Nordberg H.P."/>
            <person name="Cantor M.N."/>
            <person name="Hua S.X."/>
        </authorList>
    </citation>
    <scope>NUCLEOTIDE SEQUENCE [LARGE SCALE GENOMIC DNA]</scope>
    <source>
        <strain evidence="1 2">UH-Slu-Lm8-n1</strain>
    </source>
</reference>
<evidence type="ECO:0000313" key="1">
    <source>
        <dbReference type="EMBL" id="KIK41885.1"/>
    </source>
</evidence>
<keyword evidence="2" id="KW-1185">Reference proteome</keyword>
<dbReference type="Proteomes" id="UP000054485">
    <property type="component" value="Unassembled WGS sequence"/>
</dbReference>
<protein>
    <submittedName>
        <fullName evidence="1">Uncharacterized protein</fullName>
    </submittedName>
</protein>
<proteinExistence type="predicted"/>
<gene>
    <name evidence="1" type="ORF">CY34DRAFT_181622</name>
</gene>
<name>A0A0C9ZVM7_9AGAM</name>
<organism evidence="1 2">
    <name type="scientific">Suillus luteus UH-Slu-Lm8-n1</name>
    <dbReference type="NCBI Taxonomy" id="930992"/>
    <lineage>
        <taxon>Eukaryota</taxon>
        <taxon>Fungi</taxon>
        <taxon>Dikarya</taxon>
        <taxon>Basidiomycota</taxon>
        <taxon>Agaricomycotina</taxon>
        <taxon>Agaricomycetes</taxon>
        <taxon>Agaricomycetidae</taxon>
        <taxon>Boletales</taxon>
        <taxon>Suillineae</taxon>
        <taxon>Suillaceae</taxon>
        <taxon>Suillus</taxon>
    </lineage>
</organism>
<accession>A0A0C9ZVM7</accession>
<dbReference type="AlphaFoldDB" id="A0A0C9ZVM7"/>
<reference evidence="2" key="2">
    <citation type="submission" date="2015-01" db="EMBL/GenBank/DDBJ databases">
        <title>Evolutionary Origins and Diversification of the Mycorrhizal Mutualists.</title>
        <authorList>
            <consortium name="DOE Joint Genome Institute"/>
            <consortium name="Mycorrhizal Genomics Consortium"/>
            <person name="Kohler A."/>
            <person name="Kuo A."/>
            <person name="Nagy L.G."/>
            <person name="Floudas D."/>
            <person name="Copeland A."/>
            <person name="Barry K.W."/>
            <person name="Cichocki N."/>
            <person name="Veneault-Fourrey C."/>
            <person name="LaButti K."/>
            <person name="Lindquist E.A."/>
            <person name="Lipzen A."/>
            <person name="Lundell T."/>
            <person name="Morin E."/>
            <person name="Murat C."/>
            <person name="Riley R."/>
            <person name="Ohm R."/>
            <person name="Sun H."/>
            <person name="Tunlid A."/>
            <person name="Henrissat B."/>
            <person name="Grigoriev I.V."/>
            <person name="Hibbett D.S."/>
            <person name="Martin F."/>
        </authorList>
    </citation>
    <scope>NUCLEOTIDE SEQUENCE [LARGE SCALE GENOMIC DNA]</scope>
    <source>
        <strain evidence="2">UH-Slu-Lm8-n1</strain>
    </source>
</reference>
<sequence>MACRHTNLASSWRCKAGPGTGFFTTQTTAHQQPRLASPSFADGTDRDIAPFQIAQAVNQSYFGLSAQQNLDRRADQPSITH</sequence>
<dbReference type="HOGENOM" id="CLU_2575427_0_0_1"/>
<dbReference type="InParanoid" id="A0A0C9ZVM7"/>
<dbReference type="EMBL" id="KN835255">
    <property type="protein sequence ID" value="KIK41885.1"/>
    <property type="molecule type" value="Genomic_DNA"/>
</dbReference>
<evidence type="ECO:0000313" key="2">
    <source>
        <dbReference type="Proteomes" id="UP000054485"/>
    </source>
</evidence>